<proteinExistence type="predicted"/>
<evidence type="ECO:0000313" key="3">
    <source>
        <dbReference type="EMBL" id="MCD2423859.1"/>
    </source>
</evidence>
<sequence>MSNRRLHYLIIPCSLAALLLFIGACQKRADYNNPLSNDTTKPGTITNVKVTNFNGGAYVTYDLPQSENILYVKANYTINDKTGATLETKSSYYSDTLTVNGFAEKKEYEVTLRVVNRANVESDPVTVKVYPDTPVYRVVAQTLAMTPDFAGVRVAGINRLQQNVGVVFLYNDPYFKKYTIRQQIFSNFREINFASRGFDTLPKPVAVYTTDQWGNHSDTIYKTVSPLYEITLDKSRFFEYHLGSDSPTDQYGWLTPYMWDGNTGSGWHTNQRVPYVLPPTTSFGLGVSAKLSRFKLWPRDGYLWGHGNPKTFTLWGSNAEQPGDFKPPMTAAEGTVIGDWVNIGNYRYPDPPSGNPPSAATDADRVWANQGTEFNVSFAAPRVRFMRVVVPENWGGDNTFAHIMELTFYGDPR</sequence>
<dbReference type="InterPro" id="IPR032527">
    <property type="entry name" value="DUF4959"/>
</dbReference>
<comment type="caution">
    <text evidence="3">The sequence shown here is derived from an EMBL/GenBank/DDBJ whole genome shotgun (WGS) entry which is preliminary data.</text>
</comment>
<dbReference type="Gene3D" id="2.60.120.260">
    <property type="entry name" value="Galactose-binding domain-like"/>
    <property type="match status" value="1"/>
</dbReference>
<organism evidence="3 4">
    <name type="scientific">Niabella pedocola</name>
    <dbReference type="NCBI Taxonomy" id="1752077"/>
    <lineage>
        <taxon>Bacteria</taxon>
        <taxon>Pseudomonadati</taxon>
        <taxon>Bacteroidota</taxon>
        <taxon>Chitinophagia</taxon>
        <taxon>Chitinophagales</taxon>
        <taxon>Chitinophagaceae</taxon>
        <taxon>Niabella</taxon>
    </lineage>
</organism>
<dbReference type="InterPro" id="IPR003961">
    <property type="entry name" value="FN3_dom"/>
</dbReference>
<reference evidence="3 4" key="1">
    <citation type="submission" date="2021-11" db="EMBL/GenBank/DDBJ databases">
        <title>Genomic of Niabella pedocola.</title>
        <authorList>
            <person name="Wu T."/>
        </authorList>
    </citation>
    <scope>NUCLEOTIDE SEQUENCE [LARGE SCALE GENOMIC DNA]</scope>
    <source>
        <strain evidence="3 4">JCM 31011</strain>
    </source>
</reference>
<accession>A0ABS8PSS9</accession>
<evidence type="ECO:0000313" key="4">
    <source>
        <dbReference type="Proteomes" id="UP001199816"/>
    </source>
</evidence>
<dbReference type="InterPro" id="IPR008979">
    <property type="entry name" value="Galactose-bd-like_sf"/>
</dbReference>
<dbReference type="PROSITE" id="PS51257">
    <property type="entry name" value="PROKAR_LIPOPROTEIN"/>
    <property type="match status" value="1"/>
</dbReference>
<dbReference type="Pfam" id="PF16323">
    <property type="entry name" value="DUF4959"/>
    <property type="match status" value="1"/>
</dbReference>
<dbReference type="RefSeq" id="WP_231005117.1">
    <property type="nucleotide sequence ID" value="NZ_JAJNEC010000005.1"/>
</dbReference>
<keyword evidence="4" id="KW-1185">Reference proteome</keyword>
<name>A0ABS8PSS9_9BACT</name>
<gene>
    <name evidence="3" type="ORF">LQ567_13870</name>
</gene>
<dbReference type="EMBL" id="JAJNEC010000005">
    <property type="protein sequence ID" value="MCD2423859.1"/>
    <property type="molecule type" value="Genomic_DNA"/>
</dbReference>
<dbReference type="InterPro" id="IPR032164">
    <property type="entry name" value="DUF5000"/>
</dbReference>
<dbReference type="Pfam" id="PF17166">
    <property type="entry name" value="DUF5126"/>
    <property type="match status" value="1"/>
</dbReference>
<evidence type="ECO:0000259" key="2">
    <source>
        <dbReference type="PROSITE" id="PS50853"/>
    </source>
</evidence>
<feature type="chain" id="PRO_5046779871" evidence="1">
    <location>
        <begin position="30"/>
        <end position="413"/>
    </location>
</feature>
<feature type="signal peptide" evidence="1">
    <location>
        <begin position="1"/>
        <end position="29"/>
    </location>
</feature>
<dbReference type="SUPFAM" id="SSF49785">
    <property type="entry name" value="Galactose-binding domain-like"/>
    <property type="match status" value="1"/>
</dbReference>
<feature type="domain" description="Fibronectin type-III" evidence="2">
    <location>
        <begin position="41"/>
        <end position="132"/>
    </location>
</feature>
<evidence type="ECO:0000256" key="1">
    <source>
        <dbReference type="SAM" id="SignalP"/>
    </source>
</evidence>
<dbReference type="Pfam" id="PF16391">
    <property type="entry name" value="DUF5000"/>
    <property type="match status" value="1"/>
</dbReference>
<protein>
    <submittedName>
        <fullName evidence="3">DUF4959 domain-containing protein</fullName>
    </submittedName>
</protein>
<dbReference type="Proteomes" id="UP001199816">
    <property type="component" value="Unassembled WGS sequence"/>
</dbReference>
<dbReference type="InterPro" id="IPR033431">
    <property type="entry name" value="DUF5126"/>
</dbReference>
<dbReference type="PROSITE" id="PS50853">
    <property type="entry name" value="FN3"/>
    <property type="match status" value="1"/>
</dbReference>
<keyword evidence="1" id="KW-0732">Signal</keyword>